<dbReference type="Pfam" id="PF00498">
    <property type="entry name" value="FHA"/>
    <property type="match status" value="1"/>
</dbReference>
<dbReference type="OrthoDB" id="40902at2759"/>
<evidence type="ECO:0000256" key="4">
    <source>
        <dbReference type="ARBA" id="ARBA00022777"/>
    </source>
</evidence>
<dbReference type="Proteomes" id="UP001149090">
    <property type="component" value="Unassembled WGS sequence"/>
</dbReference>
<dbReference type="PROSITE" id="PS50006">
    <property type="entry name" value="FHA_DOMAIN"/>
    <property type="match status" value="1"/>
</dbReference>
<evidence type="ECO:0000256" key="1">
    <source>
        <dbReference type="ARBA" id="ARBA00022527"/>
    </source>
</evidence>
<sequence>MSDSSEDEDWSDCEVDSDEETESIKFEQSNKKEEDNQNLKQVASIPWNPNPEAWGAFVSLVPKFPHVDLIGKVTFGRNSTCNHVINDERVSGFHCSVYRDINEKSDSPNPFYIKIIDNSSNGTYVNGTRLVKNEEKILFHADKISFIYSDINHTEPNPCYRFEDFYVLPPTHHCSDIEETYIIGETLGEGQFAQVKLVKDKETGIEYAMKIIDRSKYISLNNSIEANSSKIMNEVKVLKHIKHPNIVCVKDVYKNSVNLFLILELCQGGDLGQQIKQFGNYDETNSKIIFQQIMSAISYIHDKNIAHRDMKPENILLISQDNTTSIKLTDFGYSRFVSEVENKMYTYAGTVHYLAPEVIQDAQRGGYSKSCDIWSCGVILYYLLSGDLPFRDQNDEHMPTTTRIVKGKYTFGKKFNNISPAAKNLIRRCLTINPSHRITAKQALKHPWLTGESEKITDEFENVWIDRRTQRFNQISQKRNQNHNRFQLQNSRFKEQK</sequence>
<protein>
    <submittedName>
        <fullName evidence="11">Ovarian-specific serine/threonine-protein kinase lok-related</fullName>
    </submittedName>
</protein>
<dbReference type="FunFam" id="1.10.510.10:FF:000571">
    <property type="entry name" value="Maternal embryonic leucine zipper kinase"/>
    <property type="match status" value="1"/>
</dbReference>
<feature type="region of interest" description="Disordered" evidence="8">
    <location>
        <begin position="1"/>
        <end position="38"/>
    </location>
</feature>
<dbReference type="CDD" id="cd05117">
    <property type="entry name" value="STKc_CAMK"/>
    <property type="match status" value="1"/>
</dbReference>
<dbReference type="AlphaFoldDB" id="A0A9Q0LHW7"/>
<dbReference type="GO" id="GO:0005524">
    <property type="term" value="F:ATP binding"/>
    <property type="evidence" value="ECO:0007669"/>
    <property type="project" value="UniProtKB-UniRule"/>
</dbReference>
<keyword evidence="2" id="KW-0808">Transferase</keyword>
<evidence type="ECO:0000259" key="10">
    <source>
        <dbReference type="PROSITE" id="PS50011"/>
    </source>
</evidence>
<evidence type="ECO:0000256" key="5">
    <source>
        <dbReference type="ARBA" id="ARBA00022840"/>
    </source>
</evidence>
<keyword evidence="3 6" id="KW-0547">Nucleotide-binding</keyword>
<dbReference type="Gene3D" id="1.10.510.10">
    <property type="entry name" value="Transferase(Phosphotransferase) domain 1"/>
    <property type="match status" value="1"/>
</dbReference>
<feature type="domain" description="FHA" evidence="9">
    <location>
        <begin position="73"/>
        <end position="130"/>
    </location>
</feature>
<dbReference type="SMART" id="SM00240">
    <property type="entry name" value="FHA"/>
    <property type="match status" value="1"/>
</dbReference>
<evidence type="ECO:0000259" key="9">
    <source>
        <dbReference type="PROSITE" id="PS50006"/>
    </source>
</evidence>
<dbReference type="Pfam" id="PF00069">
    <property type="entry name" value="Pkinase"/>
    <property type="match status" value="1"/>
</dbReference>
<evidence type="ECO:0000256" key="6">
    <source>
        <dbReference type="PROSITE-ProRule" id="PRU10141"/>
    </source>
</evidence>
<dbReference type="InterPro" id="IPR008984">
    <property type="entry name" value="SMAD_FHA_dom_sf"/>
</dbReference>
<feature type="domain" description="Protein kinase" evidence="10">
    <location>
        <begin position="181"/>
        <end position="449"/>
    </location>
</feature>
<gene>
    <name evidence="11" type="ORF">M0811_09442</name>
</gene>
<dbReference type="PROSITE" id="PS50011">
    <property type="entry name" value="PROTEIN_KINASE_DOM"/>
    <property type="match status" value="1"/>
</dbReference>
<dbReference type="SUPFAM" id="SSF49879">
    <property type="entry name" value="SMAD/FHA domain"/>
    <property type="match status" value="1"/>
</dbReference>
<dbReference type="OMA" id="LENIIMC"/>
<keyword evidence="5 6" id="KW-0067">ATP-binding</keyword>
<reference evidence="11" key="1">
    <citation type="submission" date="2022-10" db="EMBL/GenBank/DDBJ databases">
        <title>Novel sulphate-reducing endosymbionts in the free-living metamonad Anaeramoeba.</title>
        <authorList>
            <person name="Jerlstrom-Hultqvist J."/>
            <person name="Cepicka I."/>
            <person name="Gallot-Lavallee L."/>
            <person name="Salas-Leiva D."/>
            <person name="Curtis B.A."/>
            <person name="Zahonova K."/>
            <person name="Pipaliya S."/>
            <person name="Dacks J."/>
            <person name="Roger A.J."/>
        </authorList>
    </citation>
    <scope>NUCLEOTIDE SEQUENCE</scope>
    <source>
        <strain evidence="11">BMAN</strain>
    </source>
</reference>
<keyword evidence="12" id="KW-1185">Reference proteome</keyword>
<dbReference type="EMBL" id="JAPDFW010000080">
    <property type="protein sequence ID" value="KAJ5072745.1"/>
    <property type="molecule type" value="Genomic_DNA"/>
</dbReference>
<dbReference type="SMART" id="SM00220">
    <property type="entry name" value="S_TKc"/>
    <property type="match status" value="1"/>
</dbReference>
<dbReference type="InterPro" id="IPR017441">
    <property type="entry name" value="Protein_kinase_ATP_BS"/>
</dbReference>
<comment type="similarity">
    <text evidence="7">Belongs to the protein kinase superfamily.</text>
</comment>
<evidence type="ECO:0000256" key="2">
    <source>
        <dbReference type="ARBA" id="ARBA00022679"/>
    </source>
</evidence>
<dbReference type="PROSITE" id="PS00107">
    <property type="entry name" value="PROTEIN_KINASE_ATP"/>
    <property type="match status" value="1"/>
</dbReference>
<dbReference type="SUPFAM" id="SSF56112">
    <property type="entry name" value="Protein kinase-like (PK-like)"/>
    <property type="match status" value="1"/>
</dbReference>
<organism evidence="11 12">
    <name type="scientific">Anaeramoeba ignava</name>
    <name type="common">Anaerobic marine amoeba</name>
    <dbReference type="NCBI Taxonomy" id="1746090"/>
    <lineage>
        <taxon>Eukaryota</taxon>
        <taxon>Metamonada</taxon>
        <taxon>Anaeramoebidae</taxon>
        <taxon>Anaeramoeba</taxon>
    </lineage>
</organism>
<dbReference type="InterPro" id="IPR000719">
    <property type="entry name" value="Prot_kinase_dom"/>
</dbReference>
<dbReference type="InterPro" id="IPR008271">
    <property type="entry name" value="Ser/Thr_kinase_AS"/>
</dbReference>
<feature type="binding site" evidence="6">
    <location>
        <position position="210"/>
    </location>
    <ligand>
        <name>ATP</name>
        <dbReference type="ChEBI" id="CHEBI:30616"/>
    </ligand>
</feature>
<name>A0A9Q0LHW7_ANAIG</name>
<dbReference type="FunFam" id="3.30.200.20:FF:000315">
    <property type="entry name" value="Calcium-dependent protein kinase 3"/>
    <property type="match status" value="1"/>
</dbReference>
<proteinExistence type="inferred from homology"/>
<evidence type="ECO:0000256" key="3">
    <source>
        <dbReference type="ARBA" id="ARBA00022741"/>
    </source>
</evidence>
<dbReference type="GO" id="GO:0004674">
    <property type="term" value="F:protein serine/threonine kinase activity"/>
    <property type="evidence" value="ECO:0007669"/>
    <property type="project" value="UniProtKB-KW"/>
</dbReference>
<dbReference type="InterPro" id="IPR011009">
    <property type="entry name" value="Kinase-like_dom_sf"/>
</dbReference>
<evidence type="ECO:0000313" key="12">
    <source>
        <dbReference type="Proteomes" id="UP001149090"/>
    </source>
</evidence>
<evidence type="ECO:0000313" key="11">
    <source>
        <dbReference type="EMBL" id="KAJ5072745.1"/>
    </source>
</evidence>
<keyword evidence="1 7" id="KW-0723">Serine/threonine-protein kinase</keyword>
<comment type="caution">
    <text evidence="11">The sequence shown here is derived from an EMBL/GenBank/DDBJ whole genome shotgun (WGS) entry which is preliminary data.</text>
</comment>
<keyword evidence="4 11" id="KW-0418">Kinase</keyword>
<evidence type="ECO:0000256" key="8">
    <source>
        <dbReference type="SAM" id="MobiDB-lite"/>
    </source>
</evidence>
<accession>A0A9Q0LHW7</accession>
<feature type="compositionally biased region" description="Acidic residues" evidence="8">
    <location>
        <begin position="1"/>
        <end position="21"/>
    </location>
</feature>
<evidence type="ECO:0000256" key="7">
    <source>
        <dbReference type="RuleBase" id="RU000304"/>
    </source>
</evidence>
<dbReference type="Gene3D" id="2.60.200.20">
    <property type="match status" value="1"/>
</dbReference>
<feature type="compositionally biased region" description="Basic and acidic residues" evidence="8">
    <location>
        <begin position="22"/>
        <end position="37"/>
    </location>
</feature>
<dbReference type="PROSITE" id="PS00108">
    <property type="entry name" value="PROTEIN_KINASE_ST"/>
    <property type="match status" value="1"/>
</dbReference>
<dbReference type="PANTHER" id="PTHR24347">
    <property type="entry name" value="SERINE/THREONINE-PROTEIN KINASE"/>
    <property type="match status" value="1"/>
</dbReference>
<dbReference type="InterPro" id="IPR000253">
    <property type="entry name" value="FHA_dom"/>
</dbReference>